<feature type="transmembrane region" description="Helical" evidence="1">
    <location>
        <begin position="33"/>
        <end position="57"/>
    </location>
</feature>
<dbReference type="RefSeq" id="WP_068999835.1">
    <property type="nucleotide sequence ID" value="NZ_MDTQ01000001.1"/>
</dbReference>
<feature type="transmembrane region" description="Helical" evidence="1">
    <location>
        <begin position="69"/>
        <end position="90"/>
    </location>
</feature>
<keyword evidence="3" id="KW-1185">Reference proteome</keyword>
<gene>
    <name evidence="2" type="ORF">BFW38_16245</name>
</gene>
<protein>
    <recommendedName>
        <fullName evidence="4">EamA domain-containing protein</fullName>
    </recommendedName>
</protein>
<evidence type="ECO:0008006" key="4">
    <source>
        <dbReference type="Google" id="ProtNLM"/>
    </source>
</evidence>
<comment type="caution">
    <text evidence="2">The sequence shown here is derived from an EMBL/GenBank/DDBJ whole genome shotgun (WGS) entry which is preliminary data.</text>
</comment>
<organism evidence="2 3">
    <name type="scientific">Terasakiispira papahanaumokuakeensis</name>
    <dbReference type="NCBI Taxonomy" id="197479"/>
    <lineage>
        <taxon>Bacteria</taxon>
        <taxon>Pseudomonadati</taxon>
        <taxon>Pseudomonadota</taxon>
        <taxon>Gammaproteobacteria</taxon>
        <taxon>Oceanospirillales</taxon>
        <taxon>Terasakiispira</taxon>
    </lineage>
</organism>
<evidence type="ECO:0000256" key="1">
    <source>
        <dbReference type="SAM" id="Phobius"/>
    </source>
</evidence>
<accession>A0A1E2VCZ9</accession>
<proteinExistence type="predicted"/>
<name>A0A1E2VCZ9_9GAMM</name>
<dbReference type="Gene3D" id="1.10.3730.20">
    <property type="match status" value="1"/>
</dbReference>
<reference evidence="2 3" key="1">
    <citation type="submission" date="2016-08" db="EMBL/GenBank/DDBJ databases">
        <authorList>
            <person name="Seilhamer J.J."/>
        </authorList>
    </citation>
    <scope>NUCLEOTIDE SEQUENCE [LARGE SCALE GENOMIC DNA]</scope>
    <source>
        <strain evidence="2 3">PH27A</strain>
    </source>
</reference>
<dbReference type="EMBL" id="MDTQ01000001">
    <property type="protein sequence ID" value="ODC04851.1"/>
    <property type="molecule type" value="Genomic_DNA"/>
</dbReference>
<keyword evidence="1" id="KW-0812">Transmembrane</keyword>
<dbReference type="Proteomes" id="UP000094291">
    <property type="component" value="Unassembled WGS sequence"/>
</dbReference>
<dbReference type="SUPFAM" id="SSF103481">
    <property type="entry name" value="Multidrug resistance efflux transporter EmrE"/>
    <property type="match status" value="1"/>
</dbReference>
<sequence length="121" mass="12773">MAWGLIVLGAICNNLALVMLKLAGPGIRWTDGQLIFTLPGLACLVGSIAAYGLAFLLTLKIFAIFQFSVAVPVFIGFQFVLTALMGYWVFHESINGVTWLGMAVILLGVVLVAVGRSAASA</sequence>
<dbReference type="AlphaFoldDB" id="A0A1E2VCZ9"/>
<dbReference type="InterPro" id="IPR037185">
    <property type="entry name" value="EmrE-like"/>
</dbReference>
<evidence type="ECO:0000313" key="2">
    <source>
        <dbReference type="EMBL" id="ODC04851.1"/>
    </source>
</evidence>
<keyword evidence="1" id="KW-0472">Membrane</keyword>
<feature type="transmembrane region" description="Helical" evidence="1">
    <location>
        <begin position="96"/>
        <end position="115"/>
    </location>
</feature>
<keyword evidence="1" id="KW-1133">Transmembrane helix</keyword>
<dbReference type="STRING" id="197479.BFW38_16245"/>
<evidence type="ECO:0000313" key="3">
    <source>
        <dbReference type="Proteomes" id="UP000094291"/>
    </source>
</evidence>